<feature type="domain" description="Integrator complex subunit 7 N-terminal" evidence="8">
    <location>
        <begin position="27"/>
        <end position="531"/>
    </location>
</feature>
<feature type="domain" description="Integrator complex subunit 7 C-terminal" evidence="7">
    <location>
        <begin position="795"/>
        <end position="910"/>
    </location>
</feature>
<dbReference type="Proteomes" id="UP000014760">
    <property type="component" value="Unassembled WGS sequence"/>
</dbReference>
<organism evidence="10">
    <name type="scientific">Capitella teleta</name>
    <name type="common">Polychaete worm</name>
    <dbReference type="NCBI Taxonomy" id="283909"/>
    <lineage>
        <taxon>Eukaryota</taxon>
        <taxon>Metazoa</taxon>
        <taxon>Spiralia</taxon>
        <taxon>Lophotrochozoa</taxon>
        <taxon>Annelida</taxon>
        <taxon>Polychaeta</taxon>
        <taxon>Sedentaria</taxon>
        <taxon>Scolecida</taxon>
        <taxon>Capitellidae</taxon>
        <taxon>Capitella</taxon>
    </lineage>
</organism>
<evidence type="ECO:0000313" key="10">
    <source>
        <dbReference type="EMBL" id="ELT98599.1"/>
    </source>
</evidence>
<dbReference type="OrthoDB" id="1921953at2759"/>
<dbReference type="Pfam" id="PF24437">
    <property type="entry name" value="INTS7_HB"/>
    <property type="match status" value="1"/>
</dbReference>
<comment type="subcellular location">
    <subcellularLocation>
        <location evidence="2">Cytoplasm</location>
    </subcellularLocation>
    <subcellularLocation>
        <location evidence="1">Nucleus</location>
    </subcellularLocation>
</comment>
<dbReference type="AlphaFoldDB" id="R7TXX6"/>
<dbReference type="HOGENOM" id="CLU_013157_0_0_1"/>
<evidence type="ECO:0000256" key="3">
    <source>
        <dbReference type="ARBA" id="ARBA00008565"/>
    </source>
</evidence>
<evidence type="ECO:0000256" key="4">
    <source>
        <dbReference type="ARBA" id="ARBA00015336"/>
    </source>
</evidence>
<dbReference type="Pfam" id="PF22965">
    <property type="entry name" value="INTS7_C"/>
    <property type="match status" value="1"/>
</dbReference>
<dbReference type="OMA" id="GITWCTG"/>
<reference evidence="12" key="1">
    <citation type="submission" date="2012-12" db="EMBL/GenBank/DDBJ databases">
        <authorList>
            <person name="Hellsten U."/>
            <person name="Grimwood J."/>
            <person name="Chapman J.A."/>
            <person name="Shapiro H."/>
            <person name="Aerts A."/>
            <person name="Otillar R.P."/>
            <person name="Terry A.Y."/>
            <person name="Boore J.L."/>
            <person name="Simakov O."/>
            <person name="Marletaz F."/>
            <person name="Cho S.-J."/>
            <person name="Edsinger-Gonzales E."/>
            <person name="Havlak P."/>
            <person name="Kuo D.-H."/>
            <person name="Larsson T."/>
            <person name="Lv J."/>
            <person name="Arendt D."/>
            <person name="Savage R."/>
            <person name="Osoegawa K."/>
            <person name="de Jong P."/>
            <person name="Lindberg D.R."/>
            <person name="Seaver E.C."/>
            <person name="Weisblat D.A."/>
            <person name="Putnam N.H."/>
            <person name="Grigoriev I.V."/>
            <person name="Rokhsar D.S."/>
        </authorList>
    </citation>
    <scope>NUCLEOTIDE SEQUENCE</scope>
    <source>
        <strain evidence="12">I ESC-2004</strain>
    </source>
</reference>
<dbReference type="InterPro" id="IPR054519">
    <property type="entry name" value="INTS7_C"/>
</dbReference>
<keyword evidence="5" id="KW-0963">Cytoplasm</keyword>
<evidence type="ECO:0000256" key="5">
    <source>
        <dbReference type="ARBA" id="ARBA00022490"/>
    </source>
</evidence>
<dbReference type="STRING" id="283909.R7TXX6"/>
<dbReference type="Pfam" id="PF24436">
    <property type="entry name" value="INTS7_N"/>
    <property type="match status" value="1"/>
</dbReference>
<comment type="similarity">
    <text evidence="3">Belongs to the Integrator subunit 7 family.</text>
</comment>
<dbReference type="InterPro" id="IPR033060">
    <property type="entry name" value="INTS7"/>
</dbReference>
<dbReference type="InterPro" id="IPR056516">
    <property type="entry name" value="INTS7_N"/>
</dbReference>
<dbReference type="EnsemblMetazoa" id="CapteT184593">
    <property type="protein sequence ID" value="CapteP184593"/>
    <property type="gene ID" value="CapteG184593"/>
</dbReference>
<dbReference type="InterPro" id="IPR056517">
    <property type="entry name" value="INTS7_HB"/>
</dbReference>
<gene>
    <name evidence="10" type="ORF">CAPTEDRAFT_184593</name>
</gene>
<sequence>MANFAKLIVSGETDSGDQERDMNTKFFQFDKALRSNKIGDQCEAIVEIQKELGTIQFPAFINSAFLKFADVFRFGSNLQRLCILRATDHTKKQLSKVTNVEEFLRKIFSVTHSNDPIARAITIRLLGHSAQILSERKNVHHCLLNGLESHDSVEVEAAVWATAAFCAQSRSFATSALDRLSLMVEDLSTPIDLKLKLLTILRHMHYNARMTLKVREICTNLLENYPTRSFVLVILRTLSQLAAMALTDIPEQLALLEQYLIDDPRRAVKLLCLTNMALLAKTAPHMWESKDIQVVCTFVKEKGSSEKLQIAALKVLDSLASSVAVGKFSADEGIPRQNINGSVEMQCCSHAAYHTNNEIASLGTSLLVHLAVCQKRVDLQEQACISLETLLAVLLAEGPSTSPALRRCPLSIINLCASYPSMADRFIDIICTLLPSTPLEKTQPLCECLLAVCSHQRELLPGLVPDLLVILQDSACQQKSSTMLSLMTLLLQACASEELDRDVHSAVTQSLVRMNSWDVYRIGRQATRYGHHALGADIFAELAGKVSSEHLYCWINALRWCCEAESCLKSTSTLPEFVSCISKASNHYQQSIAALKAATIPSHSHTFQIKFLQLRSKVLQVFLQVLRACCSFKTSPPPAIATSLAVTTGNNVHKCGHVVVQLKRCAKSLLDMKAEYSQLYATAFDADDSSLINMRLQEQTCQLMARILDVLTEFPQKTGAKKYSPDLLQESSDLFGGEVVPTECQRWASACDQVYSMVQQLQQVQCIERCAAVLCCTPLCLPRFFYQRLCNTEIRLAVSPFPVSAFDTVSVHYDTHLTITIEGIISQTTLAKKSLRDIKQVKVIVYSTQQSRGQLLDNKKYSEPSIVRLEQLAEPKNDYFCCKALLQFPMPGLHQVTIDTVVLDQTDQEWSTGPKKTFLVKSFDEAVHRQQQLYAAQRQHQRAAQHQQQQQQL</sequence>
<dbReference type="FunCoup" id="R7TXX6">
    <property type="interactions" value="1215"/>
</dbReference>
<dbReference type="PANTHER" id="PTHR13322:SF2">
    <property type="entry name" value="INTEGRATOR COMPLEX SUBUNIT 7"/>
    <property type="match status" value="1"/>
</dbReference>
<dbReference type="InterPro" id="IPR016024">
    <property type="entry name" value="ARM-type_fold"/>
</dbReference>
<dbReference type="PANTHER" id="PTHR13322">
    <property type="entry name" value="C1ORF73 PROTEIN"/>
    <property type="match status" value="1"/>
</dbReference>
<protein>
    <recommendedName>
        <fullName evidence="4">Integrator complex subunit 7</fullName>
    </recommendedName>
</protein>
<keyword evidence="12" id="KW-1185">Reference proteome</keyword>
<evidence type="ECO:0000259" key="9">
    <source>
        <dbReference type="Pfam" id="PF24437"/>
    </source>
</evidence>
<feature type="domain" description="Integrator complex subunit 7 helical bundle" evidence="9">
    <location>
        <begin position="532"/>
        <end position="710"/>
    </location>
</feature>
<accession>R7TXX6</accession>
<proteinExistence type="inferred from homology"/>
<evidence type="ECO:0000313" key="11">
    <source>
        <dbReference type="EnsemblMetazoa" id="CapteP184593"/>
    </source>
</evidence>
<reference evidence="10 12" key="2">
    <citation type="journal article" date="2013" name="Nature">
        <title>Insights into bilaterian evolution from three spiralian genomes.</title>
        <authorList>
            <person name="Simakov O."/>
            <person name="Marletaz F."/>
            <person name="Cho S.J."/>
            <person name="Edsinger-Gonzales E."/>
            <person name="Havlak P."/>
            <person name="Hellsten U."/>
            <person name="Kuo D.H."/>
            <person name="Larsson T."/>
            <person name="Lv J."/>
            <person name="Arendt D."/>
            <person name="Savage R."/>
            <person name="Osoegawa K."/>
            <person name="de Jong P."/>
            <person name="Grimwood J."/>
            <person name="Chapman J.A."/>
            <person name="Shapiro H."/>
            <person name="Aerts A."/>
            <person name="Otillar R.P."/>
            <person name="Terry A.Y."/>
            <person name="Boore J.L."/>
            <person name="Grigoriev I.V."/>
            <person name="Lindberg D.R."/>
            <person name="Seaver E.C."/>
            <person name="Weisblat D.A."/>
            <person name="Putnam N.H."/>
            <person name="Rokhsar D.S."/>
        </authorList>
    </citation>
    <scope>NUCLEOTIDE SEQUENCE</scope>
    <source>
        <strain evidence="10 12">I ESC-2004</strain>
    </source>
</reference>
<dbReference type="SUPFAM" id="SSF48371">
    <property type="entry name" value="ARM repeat"/>
    <property type="match status" value="1"/>
</dbReference>
<evidence type="ECO:0000256" key="2">
    <source>
        <dbReference type="ARBA" id="ARBA00004496"/>
    </source>
</evidence>
<evidence type="ECO:0000259" key="8">
    <source>
        <dbReference type="Pfam" id="PF24436"/>
    </source>
</evidence>
<reference evidence="11" key="3">
    <citation type="submission" date="2015-06" db="UniProtKB">
        <authorList>
            <consortium name="EnsemblMetazoa"/>
        </authorList>
    </citation>
    <scope>IDENTIFICATION</scope>
</reference>
<dbReference type="GO" id="GO:0005737">
    <property type="term" value="C:cytoplasm"/>
    <property type="evidence" value="ECO:0007669"/>
    <property type="project" value="UniProtKB-SubCell"/>
</dbReference>
<dbReference type="GO" id="GO:0032039">
    <property type="term" value="C:integrator complex"/>
    <property type="evidence" value="ECO:0007669"/>
    <property type="project" value="InterPro"/>
</dbReference>
<evidence type="ECO:0000256" key="1">
    <source>
        <dbReference type="ARBA" id="ARBA00004123"/>
    </source>
</evidence>
<dbReference type="GO" id="GO:0034472">
    <property type="term" value="P:snRNA 3'-end processing"/>
    <property type="evidence" value="ECO:0007669"/>
    <property type="project" value="TreeGrafter"/>
</dbReference>
<dbReference type="EMBL" id="AMQN01010423">
    <property type="status" value="NOT_ANNOTATED_CDS"/>
    <property type="molecule type" value="Genomic_DNA"/>
</dbReference>
<name>R7TXX6_CAPTE</name>
<evidence type="ECO:0000259" key="7">
    <source>
        <dbReference type="Pfam" id="PF22965"/>
    </source>
</evidence>
<dbReference type="EMBL" id="KB307754">
    <property type="protein sequence ID" value="ELT98599.1"/>
    <property type="molecule type" value="Genomic_DNA"/>
</dbReference>
<keyword evidence="6" id="KW-0539">Nucleus</keyword>
<evidence type="ECO:0000256" key="6">
    <source>
        <dbReference type="ARBA" id="ARBA00023242"/>
    </source>
</evidence>
<evidence type="ECO:0000313" key="12">
    <source>
        <dbReference type="Proteomes" id="UP000014760"/>
    </source>
</evidence>